<dbReference type="EMBL" id="KE560941">
    <property type="protein sequence ID" value="EPZ34574.1"/>
    <property type="molecule type" value="Genomic_DNA"/>
</dbReference>
<accession>A0A075B0V6</accession>
<dbReference type="STRING" id="988480.A0A075B0V6"/>
<dbReference type="HOGENOM" id="CLU_001324_3_2_1"/>
<keyword evidence="2" id="KW-0547">Nucleotide-binding</keyword>
<keyword evidence="2" id="KW-0067">ATP-binding</keyword>
<keyword evidence="2" id="KW-0347">Helicase</keyword>
<sequence length="100" mass="11649">MLQLYQDAMAIVREFGKLDLFFTVPCNPSSPEIKDNLMLNQTAQDRPDIVARVCNQKLKLIIQDFTKNNIFRKVIAFMYVVEFQKRGLPHAHILLILDEL</sequence>
<organism evidence="2 3">
    <name type="scientific">Rozella allomycis (strain CSF55)</name>
    <dbReference type="NCBI Taxonomy" id="988480"/>
    <lineage>
        <taxon>Eukaryota</taxon>
        <taxon>Fungi</taxon>
        <taxon>Fungi incertae sedis</taxon>
        <taxon>Cryptomycota</taxon>
        <taxon>Cryptomycota incertae sedis</taxon>
        <taxon>Rozella</taxon>
    </lineage>
</organism>
<evidence type="ECO:0000259" key="1">
    <source>
        <dbReference type="Pfam" id="PF14214"/>
    </source>
</evidence>
<feature type="domain" description="Helitron helicase-like" evidence="1">
    <location>
        <begin position="1"/>
        <end position="95"/>
    </location>
</feature>
<dbReference type="OrthoDB" id="2287175at2759"/>
<dbReference type="OMA" id="IVARVCN"/>
<dbReference type="InterPro" id="IPR025476">
    <property type="entry name" value="Helitron_helicase-like"/>
</dbReference>
<keyword evidence="3" id="KW-1185">Reference proteome</keyword>
<reference evidence="2 3" key="1">
    <citation type="journal article" date="2013" name="Curr. Biol.">
        <title>Shared signatures of parasitism and phylogenomics unite Cryptomycota and microsporidia.</title>
        <authorList>
            <person name="James T.Y."/>
            <person name="Pelin A."/>
            <person name="Bonen L."/>
            <person name="Ahrendt S."/>
            <person name="Sain D."/>
            <person name="Corradi N."/>
            <person name="Stajich J.E."/>
        </authorList>
    </citation>
    <scope>NUCLEOTIDE SEQUENCE [LARGE SCALE GENOMIC DNA]</scope>
    <source>
        <strain evidence="2 3">CSF55</strain>
    </source>
</reference>
<dbReference type="GO" id="GO:0004386">
    <property type="term" value="F:helicase activity"/>
    <property type="evidence" value="ECO:0007669"/>
    <property type="project" value="UniProtKB-KW"/>
</dbReference>
<dbReference type="AlphaFoldDB" id="A0A075B0V6"/>
<name>A0A075B0V6_ROZAC</name>
<dbReference type="Proteomes" id="UP000030755">
    <property type="component" value="Unassembled WGS sequence"/>
</dbReference>
<proteinExistence type="predicted"/>
<dbReference type="Pfam" id="PF14214">
    <property type="entry name" value="Helitron_like_N"/>
    <property type="match status" value="1"/>
</dbReference>
<gene>
    <name evidence="2" type="ORF">O9G_005720</name>
</gene>
<evidence type="ECO:0000313" key="2">
    <source>
        <dbReference type="EMBL" id="EPZ34574.1"/>
    </source>
</evidence>
<keyword evidence="2" id="KW-0378">Hydrolase</keyword>
<evidence type="ECO:0000313" key="3">
    <source>
        <dbReference type="Proteomes" id="UP000030755"/>
    </source>
</evidence>
<protein>
    <submittedName>
        <fullName evidence="2">Helitron helicase-like domain-containing protein</fullName>
    </submittedName>
</protein>